<sequence length="33" mass="3365">MEQQLEPAGGSTAPPVLEGVPHLPAASTAQDQH</sequence>
<dbReference type="KEGG" id="tng:GSTEN00007794G001"/>
<protein>
    <submittedName>
        <fullName evidence="2">(spotted green pufferfish) hypothetical protein</fullName>
    </submittedName>
</protein>
<feature type="region of interest" description="Disordered" evidence="1">
    <location>
        <begin position="1"/>
        <end position="33"/>
    </location>
</feature>
<comment type="caution">
    <text evidence="2">The sequence shown here is derived from an EMBL/GenBank/DDBJ whole genome shotgun (WGS) entry which is preliminary data.</text>
</comment>
<evidence type="ECO:0000313" key="2">
    <source>
        <dbReference type="EMBL" id="CAF92519.1"/>
    </source>
</evidence>
<dbReference type="EMBL" id="CAAE01010014">
    <property type="protein sequence ID" value="CAF92519.1"/>
    <property type="molecule type" value="Genomic_DNA"/>
</dbReference>
<accession>Q4T3L3</accession>
<evidence type="ECO:0000256" key="1">
    <source>
        <dbReference type="SAM" id="MobiDB-lite"/>
    </source>
</evidence>
<organism evidence="2">
    <name type="scientific">Tetraodon nigroviridis</name>
    <name type="common">Spotted green pufferfish</name>
    <name type="synonym">Chelonodon nigroviridis</name>
    <dbReference type="NCBI Taxonomy" id="99883"/>
    <lineage>
        <taxon>Eukaryota</taxon>
        <taxon>Metazoa</taxon>
        <taxon>Chordata</taxon>
        <taxon>Craniata</taxon>
        <taxon>Vertebrata</taxon>
        <taxon>Euteleostomi</taxon>
        <taxon>Actinopterygii</taxon>
        <taxon>Neopterygii</taxon>
        <taxon>Teleostei</taxon>
        <taxon>Neoteleostei</taxon>
        <taxon>Acanthomorphata</taxon>
        <taxon>Eupercaria</taxon>
        <taxon>Tetraodontiformes</taxon>
        <taxon>Tetradontoidea</taxon>
        <taxon>Tetraodontidae</taxon>
        <taxon>Tetraodon</taxon>
    </lineage>
</organism>
<dbReference type="AlphaFoldDB" id="Q4T3L3"/>
<gene>
    <name evidence="2" type="ORF">GSTENG00007794001</name>
</gene>
<proteinExistence type="predicted"/>
<reference evidence="2" key="2">
    <citation type="submission" date="2004-02" db="EMBL/GenBank/DDBJ databases">
        <authorList>
            <consortium name="Genoscope"/>
            <consortium name="Whitehead Institute Centre for Genome Research"/>
        </authorList>
    </citation>
    <scope>NUCLEOTIDE SEQUENCE</scope>
</reference>
<reference evidence="2" key="1">
    <citation type="journal article" date="2004" name="Nature">
        <title>Genome duplication in the teleost fish Tetraodon nigroviridis reveals the early vertebrate proto-karyotype.</title>
        <authorList>
            <person name="Jaillon O."/>
            <person name="Aury J.-M."/>
            <person name="Brunet F."/>
            <person name="Petit J.-L."/>
            <person name="Stange-Thomann N."/>
            <person name="Mauceli E."/>
            <person name="Bouneau L."/>
            <person name="Fischer C."/>
            <person name="Ozouf-Costaz C."/>
            <person name="Bernot A."/>
            <person name="Nicaud S."/>
            <person name="Jaffe D."/>
            <person name="Fisher S."/>
            <person name="Lutfalla G."/>
            <person name="Dossat C."/>
            <person name="Segurens B."/>
            <person name="Dasilva C."/>
            <person name="Salanoubat M."/>
            <person name="Levy M."/>
            <person name="Boudet N."/>
            <person name="Castellano S."/>
            <person name="Anthouard V."/>
            <person name="Jubin C."/>
            <person name="Castelli V."/>
            <person name="Katinka M."/>
            <person name="Vacherie B."/>
            <person name="Biemont C."/>
            <person name="Skalli Z."/>
            <person name="Cattolico L."/>
            <person name="Poulain J."/>
            <person name="De Berardinis V."/>
            <person name="Cruaud C."/>
            <person name="Duprat S."/>
            <person name="Brottier P."/>
            <person name="Coutanceau J.-P."/>
            <person name="Gouzy J."/>
            <person name="Parra G."/>
            <person name="Lardier G."/>
            <person name="Chapple C."/>
            <person name="McKernan K.J."/>
            <person name="McEwan P."/>
            <person name="Bosak S."/>
            <person name="Kellis M."/>
            <person name="Volff J.-N."/>
            <person name="Guigo R."/>
            <person name="Zody M.C."/>
            <person name="Mesirov J."/>
            <person name="Lindblad-Toh K."/>
            <person name="Birren B."/>
            <person name="Nusbaum C."/>
            <person name="Kahn D."/>
            <person name="Robinson-Rechavi M."/>
            <person name="Laudet V."/>
            <person name="Schachter V."/>
            <person name="Quetier F."/>
            <person name="Saurin W."/>
            <person name="Scarpelli C."/>
            <person name="Wincker P."/>
            <person name="Lander E.S."/>
            <person name="Weissenbach J."/>
            <person name="Roest Crollius H."/>
        </authorList>
    </citation>
    <scope>NUCLEOTIDE SEQUENCE [LARGE SCALE GENOMIC DNA]</scope>
</reference>
<name>Q4T3L3_TETNG</name>